<feature type="compositionally biased region" description="Pro residues" evidence="5">
    <location>
        <begin position="8"/>
        <end position="18"/>
    </location>
</feature>
<accession>A0AAZ1XVI7</accession>
<gene>
    <name evidence="7" type="primary">ppp1r35</name>
</gene>
<dbReference type="InterPro" id="IPR029135">
    <property type="entry name" value="PPP1R35_C"/>
</dbReference>
<reference evidence="8" key="1">
    <citation type="submission" date="2020-03" db="EMBL/GenBank/DDBJ databases">
        <title>Evolution of repeat sequences and sex chromosomes of tilapia species revealed by chromosome-level genomes.</title>
        <authorList>
            <person name="Xu L."/>
            <person name="Tao W."/>
            <person name="Wang D."/>
            <person name="Zhou Q."/>
        </authorList>
    </citation>
    <scope>NUCLEOTIDE SEQUENCE [LARGE SCALE GENOMIC DNA]</scope>
    <source>
        <strain evidence="8">Israel</strain>
    </source>
</reference>
<dbReference type="GeneID" id="116315117"/>
<dbReference type="InterPro" id="IPR033590">
    <property type="entry name" value="PPP1R35"/>
</dbReference>
<dbReference type="GO" id="GO:0005814">
    <property type="term" value="C:centriole"/>
    <property type="evidence" value="ECO:0007669"/>
    <property type="project" value="UniProtKB-SubCell"/>
</dbReference>
<dbReference type="AlphaFoldDB" id="A0AAZ1XVI7"/>
<feature type="compositionally biased region" description="Polar residues" evidence="5">
    <location>
        <begin position="56"/>
        <end position="65"/>
    </location>
</feature>
<dbReference type="GO" id="GO:0019902">
    <property type="term" value="F:phosphatase binding"/>
    <property type="evidence" value="ECO:0007669"/>
    <property type="project" value="InterPro"/>
</dbReference>
<organism evidence="7 8">
    <name type="scientific">Oreochromis aureus</name>
    <name type="common">Israeli tilapia</name>
    <name type="synonym">Chromis aureus</name>
    <dbReference type="NCBI Taxonomy" id="47969"/>
    <lineage>
        <taxon>Eukaryota</taxon>
        <taxon>Metazoa</taxon>
        <taxon>Chordata</taxon>
        <taxon>Craniata</taxon>
        <taxon>Vertebrata</taxon>
        <taxon>Euteleostomi</taxon>
        <taxon>Actinopterygii</taxon>
        <taxon>Neopterygii</taxon>
        <taxon>Teleostei</taxon>
        <taxon>Neoteleostei</taxon>
        <taxon>Acanthomorphata</taxon>
        <taxon>Ovalentaria</taxon>
        <taxon>Cichlomorphae</taxon>
        <taxon>Cichliformes</taxon>
        <taxon>Cichlidae</taxon>
        <taxon>African cichlids</taxon>
        <taxon>Pseudocrenilabrinae</taxon>
        <taxon>Oreochromini</taxon>
        <taxon>Oreochromis</taxon>
    </lineage>
</organism>
<feature type="region of interest" description="Disordered" evidence="5">
    <location>
        <begin position="37"/>
        <end position="83"/>
    </location>
</feature>
<evidence type="ECO:0000256" key="5">
    <source>
        <dbReference type="SAM" id="MobiDB-lite"/>
    </source>
</evidence>
<dbReference type="PANTHER" id="PTHR28625">
    <property type="entry name" value="PROTEIN PHOSPHATASE 1 REGULATORY SUBUNIT 35"/>
    <property type="match status" value="1"/>
</dbReference>
<reference evidence="7" key="2">
    <citation type="submission" date="2025-08" db="UniProtKB">
        <authorList>
            <consortium name="Ensembl"/>
        </authorList>
    </citation>
    <scope>IDENTIFICATION</scope>
</reference>
<comment type="subcellular location">
    <subcellularLocation>
        <location evidence="1">Cytoplasm</location>
        <location evidence="1">Cytoskeleton</location>
        <location evidence="1">Microtubule organizing center</location>
        <location evidence="1">Centrosome</location>
        <location evidence="1">Centriole</location>
    </subcellularLocation>
</comment>
<dbReference type="CTD" id="221908"/>
<feature type="region of interest" description="Disordered" evidence="5">
    <location>
        <begin position="1"/>
        <end position="23"/>
    </location>
</feature>
<evidence type="ECO:0000313" key="8">
    <source>
        <dbReference type="Proteomes" id="UP000472276"/>
    </source>
</evidence>
<keyword evidence="3" id="KW-0206">Cytoskeleton</keyword>
<dbReference type="Ensembl" id="ENSOABT00000080132.1">
    <property type="protein sequence ID" value="ENSOABP00000071644.1"/>
    <property type="gene ID" value="ENSOABG00000027262.1"/>
</dbReference>
<evidence type="ECO:0000256" key="3">
    <source>
        <dbReference type="ARBA" id="ARBA00023212"/>
    </source>
</evidence>
<proteinExistence type="inferred from homology"/>
<evidence type="ECO:0000259" key="6">
    <source>
        <dbReference type="Pfam" id="PF15503"/>
    </source>
</evidence>
<evidence type="ECO:0000256" key="2">
    <source>
        <dbReference type="ARBA" id="ARBA00022490"/>
    </source>
</evidence>
<dbReference type="KEGG" id="oau:116315117"/>
<dbReference type="PANTHER" id="PTHR28625:SF1">
    <property type="entry name" value="PROTEIN PHOSPHATASE 1 REGULATORY SUBUNIT 35"/>
    <property type="match status" value="1"/>
</dbReference>
<keyword evidence="8" id="KW-1185">Reference proteome</keyword>
<evidence type="ECO:0000313" key="7">
    <source>
        <dbReference type="Ensembl" id="ENSOABP00000071644.1"/>
    </source>
</evidence>
<dbReference type="Pfam" id="PF15503">
    <property type="entry name" value="PPP1R35_C"/>
    <property type="match status" value="1"/>
</dbReference>
<evidence type="ECO:0000256" key="4">
    <source>
        <dbReference type="ARBA" id="ARBA00029452"/>
    </source>
</evidence>
<keyword evidence="2" id="KW-0963">Cytoplasm</keyword>
<protein>
    <recommendedName>
        <fullName evidence="6">Protein phosphatase 1 regulatory subunit 35 C-terminal domain-containing protein</fullName>
    </recommendedName>
</protein>
<dbReference type="GO" id="GO:1903724">
    <property type="term" value="P:positive regulation of centriole elongation"/>
    <property type="evidence" value="ECO:0007669"/>
    <property type="project" value="TreeGrafter"/>
</dbReference>
<dbReference type="Proteomes" id="UP000472276">
    <property type="component" value="Unassembled WGS sequence"/>
</dbReference>
<dbReference type="GO" id="GO:0045724">
    <property type="term" value="P:positive regulation of cilium assembly"/>
    <property type="evidence" value="ECO:0007669"/>
    <property type="project" value="TreeGrafter"/>
</dbReference>
<evidence type="ECO:0000256" key="1">
    <source>
        <dbReference type="ARBA" id="ARBA00004114"/>
    </source>
</evidence>
<dbReference type="RefSeq" id="XP_039466580.1">
    <property type="nucleotide sequence ID" value="XM_039610646.1"/>
</dbReference>
<dbReference type="RefSeq" id="XP_039466581.1">
    <property type="nucleotide sequence ID" value="XM_039610647.1"/>
</dbReference>
<feature type="domain" description="Protein phosphatase 1 regulatory subunit 35 C-terminal" evidence="6">
    <location>
        <begin position="133"/>
        <end position="272"/>
    </location>
</feature>
<sequence>MSFSSGHSPPPSPLPVPLPFSSSPSLTCCPELNLSVTLGLPPKTSQSQPKPRKLKQSQQSEQAQLKHNPKGQTDRKRNRQVCSKEAVITVTPEPDIDSSSDAPFQDWLRGLRHVVEPPAPTSTHDLSCLERAELNSTLALKTRLQSLQDAQFDSQRAIQQTLQKSESTKNRINARATEEVNVSRSQLLFTSLVSVDVQEDQLITQLLQDKLLRAPPSQCRGRRNTKGPSSLFFITSDLLRQKPLSPEEVPFSRKLSTSACPAHSTFDLYRRQRSWETTP</sequence>
<comment type="similarity">
    <text evidence="4">Belongs to the PPP1R35 family.</text>
</comment>
<reference evidence="7" key="3">
    <citation type="submission" date="2025-09" db="UniProtKB">
        <authorList>
            <consortium name="Ensembl"/>
        </authorList>
    </citation>
    <scope>IDENTIFICATION</scope>
</reference>
<name>A0AAZ1XVI7_OREAU</name>